<dbReference type="GO" id="GO:0016020">
    <property type="term" value="C:membrane"/>
    <property type="evidence" value="ECO:0007669"/>
    <property type="project" value="UniProtKB-SubCell"/>
</dbReference>
<comment type="subcellular location">
    <subcellularLocation>
        <location evidence="1">Membrane</location>
        <topology evidence="1">Multi-pass membrane protein</topology>
    </subcellularLocation>
</comment>
<name>A0AAD3DN85_9CHLO</name>
<evidence type="ECO:0000256" key="2">
    <source>
        <dbReference type="ARBA" id="ARBA00008574"/>
    </source>
</evidence>
<accession>A0AAD3DN85</accession>
<comment type="similarity">
    <text evidence="2 8">Belongs to the DHHC palmitoyltransferase family.</text>
</comment>
<dbReference type="EC" id="2.3.1.225" evidence="8"/>
<evidence type="ECO:0000313" key="12">
    <source>
        <dbReference type="Proteomes" id="UP001054857"/>
    </source>
</evidence>
<evidence type="ECO:0000256" key="9">
    <source>
        <dbReference type="SAM" id="MobiDB-lite"/>
    </source>
</evidence>
<dbReference type="EMBL" id="BMAR01000009">
    <property type="protein sequence ID" value="GFR45000.1"/>
    <property type="molecule type" value="Genomic_DNA"/>
</dbReference>
<dbReference type="PROSITE" id="PS50216">
    <property type="entry name" value="DHHC"/>
    <property type="match status" value="1"/>
</dbReference>
<feature type="compositionally biased region" description="Acidic residues" evidence="9">
    <location>
        <begin position="564"/>
        <end position="577"/>
    </location>
</feature>
<evidence type="ECO:0000313" key="11">
    <source>
        <dbReference type="EMBL" id="GFR45000.1"/>
    </source>
</evidence>
<feature type="compositionally biased region" description="Low complexity" evidence="9">
    <location>
        <begin position="268"/>
        <end position="288"/>
    </location>
</feature>
<feature type="compositionally biased region" description="Low complexity" evidence="9">
    <location>
        <begin position="615"/>
        <end position="632"/>
    </location>
</feature>
<evidence type="ECO:0000259" key="10">
    <source>
        <dbReference type="Pfam" id="PF01529"/>
    </source>
</evidence>
<evidence type="ECO:0000256" key="1">
    <source>
        <dbReference type="ARBA" id="ARBA00004141"/>
    </source>
</evidence>
<keyword evidence="6 8" id="KW-0472">Membrane</keyword>
<feature type="region of interest" description="Disordered" evidence="9">
    <location>
        <begin position="242"/>
        <end position="339"/>
    </location>
</feature>
<dbReference type="InterPro" id="IPR001594">
    <property type="entry name" value="Palmitoyltrfase_DHHC"/>
</dbReference>
<feature type="region of interest" description="Disordered" evidence="9">
    <location>
        <begin position="547"/>
        <end position="632"/>
    </location>
</feature>
<evidence type="ECO:0000256" key="3">
    <source>
        <dbReference type="ARBA" id="ARBA00022679"/>
    </source>
</evidence>
<evidence type="ECO:0000256" key="8">
    <source>
        <dbReference type="RuleBase" id="RU079119"/>
    </source>
</evidence>
<comment type="catalytic activity">
    <reaction evidence="8">
        <text>L-cysteinyl-[protein] + hexadecanoyl-CoA = S-hexadecanoyl-L-cysteinyl-[protein] + CoA</text>
        <dbReference type="Rhea" id="RHEA:36683"/>
        <dbReference type="Rhea" id="RHEA-COMP:10131"/>
        <dbReference type="Rhea" id="RHEA-COMP:11032"/>
        <dbReference type="ChEBI" id="CHEBI:29950"/>
        <dbReference type="ChEBI" id="CHEBI:57287"/>
        <dbReference type="ChEBI" id="CHEBI:57379"/>
        <dbReference type="ChEBI" id="CHEBI:74151"/>
        <dbReference type="EC" id="2.3.1.225"/>
    </reaction>
</comment>
<keyword evidence="5 8" id="KW-1133">Transmembrane helix</keyword>
<feature type="domain" description="Palmitoyltransferase DHHC" evidence="10">
    <location>
        <begin position="350"/>
        <end position="423"/>
    </location>
</feature>
<feature type="compositionally biased region" description="Polar residues" evidence="9">
    <location>
        <begin position="211"/>
        <end position="221"/>
    </location>
</feature>
<feature type="transmembrane region" description="Helical" evidence="8">
    <location>
        <begin position="84"/>
        <end position="106"/>
    </location>
</feature>
<feature type="transmembrane region" description="Helical" evidence="8">
    <location>
        <begin position="397"/>
        <end position="421"/>
    </location>
</feature>
<evidence type="ECO:0000256" key="6">
    <source>
        <dbReference type="ARBA" id="ARBA00023136"/>
    </source>
</evidence>
<organism evidence="11 12">
    <name type="scientific">Astrephomene gubernaculifera</name>
    <dbReference type="NCBI Taxonomy" id="47775"/>
    <lineage>
        <taxon>Eukaryota</taxon>
        <taxon>Viridiplantae</taxon>
        <taxon>Chlorophyta</taxon>
        <taxon>core chlorophytes</taxon>
        <taxon>Chlorophyceae</taxon>
        <taxon>CS clade</taxon>
        <taxon>Chlamydomonadales</taxon>
        <taxon>Astrephomenaceae</taxon>
        <taxon>Astrephomene</taxon>
    </lineage>
</organism>
<comment type="domain">
    <text evidence="8">The DHHC domain is required for palmitoyltransferase activity.</text>
</comment>
<gene>
    <name evidence="11" type="ORF">Agub_g6310</name>
</gene>
<evidence type="ECO:0000256" key="7">
    <source>
        <dbReference type="ARBA" id="ARBA00023315"/>
    </source>
</evidence>
<dbReference type="AlphaFoldDB" id="A0AAD3DN85"/>
<feature type="compositionally biased region" description="Low complexity" evidence="9">
    <location>
        <begin position="318"/>
        <end position="330"/>
    </location>
</feature>
<evidence type="ECO:0000256" key="4">
    <source>
        <dbReference type="ARBA" id="ARBA00022692"/>
    </source>
</evidence>
<comment type="caution">
    <text evidence="11">The sequence shown here is derived from an EMBL/GenBank/DDBJ whole genome shotgun (WGS) entry which is preliminary data.</text>
</comment>
<keyword evidence="12" id="KW-1185">Reference proteome</keyword>
<evidence type="ECO:0000256" key="5">
    <source>
        <dbReference type="ARBA" id="ARBA00022989"/>
    </source>
</evidence>
<protein>
    <recommendedName>
        <fullName evidence="8">S-acyltransferase</fullName>
        <ecNumber evidence="8">2.3.1.225</ecNumber>
    </recommendedName>
    <alternativeName>
        <fullName evidence="8">Palmitoyltransferase</fullName>
    </alternativeName>
</protein>
<feature type="non-terminal residue" evidence="11">
    <location>
        <position position="632"/>
    </location>
</feature>
<reference evidence="11 12" key="1">
    <citation type="journal article" date="2021" name="Sci. Rep.">
        <title>Genome sequencing of the multicellular alga Astrephomene provides insights into convergent evolution of germ-soma differentiation.</title>
        <authorList>
            <person name="Yamashita S."/>
            <person name="Yamamoto K."/>
            <person name="Matsuzaki R."/>
            <person name="Suzuki S."/>
            <person name="Yamaguchi H."/>
            <person name="Hirooka S."/>
            <person name="Minakuchi Y."/>
            <person name="Miyagishima S."/>
            <person name="Kawachi M."/>
            <person name="Toyoda A."/>
            <person name="Nozaki H."/>
        </authorList>
    </citation>
    <scope>NUCLEOTIDE SEQUENCE [LARGE SCALE GENOMIC DNA]</scope>
    <source>
        <strain evidence="11 12">NIES-4017</strain>
    </source>
</reference>
<dbReference type="Proteomes" id="UP001054857">
    <property type="component" value="Unassembled WGS sequence"/>
</dbReference>
<dbReference type="PANTHER" id="PTHR12246">
    <property type="entry name" value="PALMITOYLTRANSFERASE ZDHHC16"/>
    <property type="match status" value="1"/>
</dbReference>
<feature type="transmembrane region" description="Helical" evidence="8">
    <location>
        <begin position="505"/>
        <end position="525"/>
    </location>
</feature>
<dbReference type="Pfam" id="PF01529">
    <property type="entry name" value="DHHC"/>
    <property type="match status" value="1"/>
</dbReference>
<keyword evidence="7 8" id="KW-0012">Acyltransferase</keyword>
<dbReference type="GO" id="GO:0019706">
    <property type="term" value="F:protein-cysteine S-palmitoyltransferase activity"/>
    <property type="evidence" value="ECO:0007669"/>
    <property type="project" value="UniProtKB-EC"/>
</dbReference>
<dbReference type="InterPro" id="IPR039859">
    <property type="entry name" value="PFA4/ZDH16/20/ERF2-like"/>
</dbReference>
<proteinExistence type="inferred from homology"/>
<feature type="transmembrane region" description="Helical" evidence="8">
    <location>
        <begin position="118"/>
        <end position="138"/>
    </location>
</feature>
<feature type="region of interest" description="Disordered" evidence="9">
    <location>
        <begin position="199"/>
        <end position="221"/>
    </location>
</feature>
<sequence>MGIMSKNTSPSDAKAPQQLLSPPTVLCWACGVLVQIPIVGGELSPVFRCGWCGAISEAAPEGNVLARRRRGGVWRSFMRLLSRLSYIVVVFVLCLMLSIILPGIGFVLPQLCTSSTSWLFHITITYILTASVIFNYLAAVFTTPGTVLECCDGLPPAFTSRGKDDADICSQDAARAQEPAAANGKAALTATADSSNAVLSSKPPGIAAGSEGSSNTSCTHPNGSGTQASGCACSDSPSRTALDAACAPSDQSDSPRVGVACNNPATNVGTGVTDPGDGDSQTAAVAAAAEEEEEEESLTGAIAADTSGSGGGEGCTPSHAAEAGAAASSGGEDERAQQQQQLVPQFAYAHLRYCWPCGGPQPPEAHHCHVCGRCVVDQDHHCPFIANCVGRANQRNFLLFLASTVAAVSYSAVMSAVLLAADWHLAAAALAEAAEALSGGGGGGAGQHGGGGGSGGPAGEAGGGGGGLGFGAAVAGWWAAAAEGLWEVVEYVAVLMAHMPLHLKASAYVFLMSVAILVALGILLVQSVRHAAQGSCGRTAAAAAQHAARHHLHPASDAAAALRDEEEEDGDVEETEAPEGTGSASKRGGSKRSGSSRRSSAALTNLRRVFCGPGSTCPASNSSSSRSGSTLH</sequence>
<keyword evidence="4 8" id="KW-0812">Transmembrane</keyword>
<keyword evidence="3 8" id="KW-0808">Transferase</keyword>
<feature type="compositionally biased region" description="Low complexity" evidence="9">
    <location>
        <begin position="578"/>
        <end position="602"/>
    </location>
</feature>